<reference evidence="1 2" key="1">
    <citation type="submission" date="2019-05" db="EMBL/GenBank/DDBJ databases">
        <title>Emergence of the Ug99 lineage of the wheat stem rust pathogen through somatic hybridization.</title>
        <authorList>
            <person name="Li F."/>
            <person name="Upadhyaya N.M."/>
            <person name="Sperschneider J."/>
            <person name="Matny O."/>
            <person name="Nguyen-Phuc H."/>
            <person name="Mago R."/>
            <person name="Raley C."/>
            <person name="Miller M.E."/>
            <person name="Silverstein K.A.T."/>
            <person name="Henningsen E."/>
            <person name="Hirsch C.D."/>
            <person name="Visser B."/>
            <person name="Pretorius Z.A."/>
            <person name="Steffenson B.J."/>
            <person name="Schwessinger B."/>
            <person name="Dodds P.N."/>
            <person name="Figueroa M."/>
        </authorList>
    </citation>
    <scope>NUCLEOTIDE SEQUENCE [LARGE SCALE GENOMIC DNA]</scope>
    <source>
        <strain evidence="1">21-0</strain>
    </source>
</reference>
<keyword evidence="2" id="KW-1185">Reference proteome</keyword>
<dbReference type="AlphaFoldDB" id="A0A5B0QNN1"/>
<comment type="caution">
    <text evidence="1">The sequence shown here is derived from an EMBL/GenBank/DDBJ whole genome shotgun (WGS) entry which is preliminary data.</text>
</comment>
<dbReference type="Proteomes" id="UP000324748">
    <property type="component" value="Unassembled WGS sequence"/>
</dbReference>
<sequence length="103" mass="11457">MQKWCDFMVYRTLNFIPGNVSERVEMYVIVMATWPSGLRRRLKEVPGMSRGIPGLIRRSSGVGSNPTVVTAFCLPGRPKFPTTSPANGLEFSPSSLMPTIFYA</sequence>
<organism evidence="1 2">
    <name type="scientific">Puccinia graminis f. sp. tritici</name>
    <dbReference type="NCBI Taxonomy" id="56615"/>
    <lineage>
        <taxon>Eukaryota</taxon>
        <taxon>Fungi</taxon>
        <taxon>Dikarya</taxon>
        <taxon>Basidiomycota</taxon>
        <taxon>Pucciniomycotina</taxon>
        <taxon>Pucciniomycetes</taxon>
        <taxon>Pucciniales</taxon>
        <taxon>Pucciniaceae</taxon>
        <taxon>Puccinia</taxon>
    </lineage>
</organism>
<gene>
    <name evidence="1" type="ORF">PGT21_022753</name>
</gene>
<name>A0A5B0QNN1_PUCGR</name>
<evidence type="ECO:0000313" key="2">
    <source>
        <dbReference type="Proteomes" id="UP000324748"/>
    </source>
</evidence>
<dbReference type="EMBL" id="VSWC01000014">
    <property type="protein sequence ID" value="KAA1114782.1"/>
    <property type="molecule type" value="Genomic_DNA"/>
</dbReference>
<evidence type="ECO:0000313" key="1">
    <source>
        <dbReference type="EMBL" id="KAA1114782.1"/>
    </source>
</evidence>
<proteinExistence type="predicted"/>
<protein>
    <submittedName>
        <fullName evidence="1">Uncharacterized protein</fullName>
    </submittedName>
</protein>
<accession>A0A5B0QNN1</accession>